<dbReference type="RefSeq" id="WP_073189259.1">
    <property type="nucleotide sequence ID" value="NZ_FQZG01000057.1"/>
</dbReference>
<dbReference type="InterPro" id="IPR011990">
    <property type="entry name" value="TPR-like_helical_dom_sf"/>
</dbReference>
<dbReference type="Proteomes" id="UP000184512">
    <property type="component" value="Unassembled WGS sequence"/>
</dbReference>
<evidence type="ECO:0000313" key="4">
    <source>
        <dbReference type="Proteomes" id="UP000184512"/>
    </source>
</evidence>
<feature type="compositionally biased region" description="Low complexity" evidence="1">
    <location>
        <begin position="1174"/>
        <end position="1186"/>
    </location>
</feature>
<dbReference type="Gene3D" id="1.25.40.10">
    <property type="entry name" value="Tetratricopeptide repeat domain"/>
    <property type="match status" value="2"/>
</dbReference>
<keyword evidence="4" id="KW-1185">Reference proteome</keyword>
<dbReference type="AlphaFoldDB" id="A0A1M6K718"/>
<dbReference type="SUPFAM" id="SSF48452">
    <property type="entry name" value="TPR-like"/>
    <property type="match status" value="1"/>
</dbReference>
<evidence type="ECO:0000313" key="3">
    <source>
        <dbReference type="EMBL" id="SHJ54643.1"/>
    </source>
</evidence>
<reference evidence="3 4" key="1">
    <citation type="submission" date="2016-11" db="EMBL/GenBank/DDBJ databases">
        <authorList>
            <person name="Jaros S."/>
            <person name="Januszkiewicz K."/>
            <person name="Wedrychowicz H."/>
        </authorList>
    </citation>
    <scope>NUCLEOTIDE SEQUENCE [LARGE SCALE GENOMIC DNA]</scope>
    <source>
        <strain evidence="3 4">DSM 12906</strain>
    </source>
</reference>
<accession>A0A1M6K718</accession>
<evidence type="ECO:0000256" key="1">
    <source>
        <dbReference type="SAM" id="MobiDB-lite"/>
    </source>
</evidence>
<feature type="domain" description="CHAT" evidence="2">
    <location>
        <begin position="896"/>
        <end position="1179"/>
    </location>
</feature>
<dbReference type="Pfam" id="PF12770">
    <property type="entry name" value="CHAT"/>
    <property type="match status" value="1"/>
</dbReference>
<organism evidence="3 4">
    <name type="scientific">Tessaracoccus bendigoensis DSM 12906</name>
    <dbReference type="NCBI Taxonomy" id="1123357"/>
    <lineage>
        <taxon>Bacteria</taxon>
        <taxon>Bacillati</taxon>
        <taxon>Actinomycetota</taxon>
        <taxon>Actinomycetes</taxon>
        <taxon>Propionibacteriales</taxon>
        <taxon>Propionibacteriaceae</taxon>
        <taxon>Tessaracoccus</taxon>
    </lineage>
</organism>
<protein>
    <submittedName>
        <fullName evidence="3">CHAT domain-containing protein</fullName>
    </submittedName>
</protein>
<name>A0A1M6K718_9ACTN</name>
<gene>
    <name evidence="3" type="ORF">SAMN02745244_02746</name>
</gene>
<dbReference type="STRING" id="1123357.SAMN02745244_02746"/>
<sequence>MDIPEPDADAEATDDTVDADDLVSIADATDPADPSWLGCQWDASDALHERYLSGRDPADLDAAIRRWHSAVDADPTPSAGALFLLASMVSDRLDLTPSVADREDCVSLLERAIAAEDADPSDGVQAAACHSTLTDVLLSDSLGEPSVEDLQRAVHHGRLAAAGPGDPEERARCFYSLTAALIALHQATGDLQHLRQAIVEQRAVLSIIGAEHPDAPGVAADLLPLLVRWTQLTDDESTLGEAEDIATGLLADTAIDHPDRPFVLTNSAKVFVECAHRRNDIGLLTTALGLYRDGARLAEPGTASRALDLINIATTCHEAYDRLGEEEYLTEGVQAGKRALRILGKRGPNRAAALMATANLLRDRFLLRGRRKDLTRAVRMTQKAVSLAPVGDPSRASYLTSLGVMRSDLYDEFADRAQLDLAISHHREALEASEAIRQRVPERQHDLSTALLARYKDAGNDDDLAEAVDWAESAVIATEPHWTTWPVHANNLGNLLMERYELFRERDDLERAISTYEQVVAAPRQTPWEVSSYATNLGLALESRGVTDGRVEDVTEALTHLERSVALLPAGHPDRAPRISNHADALRRRSVMHHELGNRPEAHRDCLRAVARCTEAIEAAGNSEARLLPTLDNLAEALRWRNVLAPGAVDPAEILAVQQRAAALTMIPAADRFRQAVRWAEDAERYAVPDDALRAYALAVGLTTEVAWIGLSVPERLELLQQMNSTLQHALTFAVSVGQPWTAVAWADHVRSVVWRQDLAVSSLGRHLDDPGLLTLSNSLSTPSDGADVDKRLRREQARLAAHDQGESLNSPVPSPTDYAAMSFEGVVILLIPGEDASRALLLREGVEPTVVTLPLASQDQLDAQAASLLKAIEGFGDDTSDPLRERTATHGVFDCLDWLWEAVAAPVLAALGDTGGERPHLWWSPVGSFALLPIHAAGRHPRTSPHVKARPTWAVALQDRALSSYVSSVLPLSPEGRSTEERDGHLLYVSVDSPKAPLVHLEPELAAARQSLPNIPITALNDTDATLAALHSAVPRCRFLHIAGHGVRSDEDLLRAGFSVADGLFTLGDLAAAHSDDGELAVLLTCDSARGARGLPNESLHTAAAAHNAGFPDVVATMMPVRDTSAVVVAKSLYTALNAEPDEIARTIPHALDEAVSALRLDPATGPDPLSWAPYAHYAAAPPSQHHGRPSPGPGPS</sequence>
<evidence type="ECO:0000259" key="2">
    <source>
        <dbReference type="Pfam" id="PF12770"/>
    </source>
</evidence>
<feature type="region of interest" description="Disordered" evidence="1">
    <location>
        <begin position="1173"/>
        <end position="1198"/>
    </location>
</feature>
<dbReference type="InterPro" id="IPR024983">
    <property type="entry name" value="CHAT_dom"/>
</dbReference>
<proteinExistence type="predicted"/>
<dbReference type="EMBL" id="FQZG01000057">
    <property type="protein sequence ID" value="SHJ54643.1"/>
    <property type="molecule type" value="Genomic_DNA"/>
</dbReference>